<name>A0A411Z3U8_9RHOB</name>
<feature type="compositionally biased region" description="Low complexity" evidence="1">
    <location>
        <begin position="43"/>
        <end position="52"/>
    </location>
</feature>
<protein>
    <submittedName>
        <fullName evidence="2">Uncharacterized protein</fullName>
    </submittedName>
</protein>
<feature type="compositionally biased region" description="Low complexity" evidence="1">
    <location>
        <begin position="61"/>
        <end position="70"/>
    </location>
</feature>
<sequence>MNVNQIINMVMRIFMRKGVNWGINKGTQMMSKRGKPAAPTTTVDARQSAQARDAAKRARKAAAVTRRIGR</sequence>
<feature type="region of interest" description="Disordered" evidence="1">
    <location>
        <begin position="27"/>
        <end position="70"/>
    </location>
</feature>
<evidence type="ECO:0000313" key="3">
    <source>
        <dbReference type="Proteomes" id="UP000284547"/>
    </source>
</evidence>
<dbReference type="OrthoDB" id="7876991at2"/>
<dbReference type="EMBL" id="QWEY01000003">
    <property type="protein sequence ID" value="RGP37747.1"/>
    <property type="molecule type" value="Genomic_DNA"/>
</dbReference>
<keyword evidence="3" id="KW-1185">Reference proteome</keyword>
<dbReference type="RefSeq" id="WP_118150735.1">
    <property type="nucleotide sequence ID" value="NZ_QWEY01000003.1"/>
</dbReference>
<comment type="caution">
    <text evidence="2">The sequence shown here is derived from an EMBL/GenBank/DDBJ whole genome shotgun (WGS) entry which is preliminary data.</text>
</comment>
<gene>
    <name evidence="2" type="ORF">D1012_07485</name>
</gene>
<dbReference type="AlphaFoldDB" id="A0A411Z3U8"/>
<evidence type="ECO:0000256" key="1">
    <source>
        <dbReference type="SAM" id="MobiDB-lite"/>
    </source>
</evidence>
<dbReference type="Proteomes" id="UP000284547">
    <property type="component" value="Unassembled WGS sequence"/>
</dbReference>
<evidence type="ECO:0000313" key="2">
    <source>
        <dbReference type="EMBL" id="RGP37747.1"/>
    </source>
</evidence>
<proteinExistence type="predicted"/>
<reference evidence="2 3" key="1">
    <citation type="submission" date="2018-08" db="EMBL/GenBank/DDBJ databases">
        <title>Flavobacterium tibetense sp. nov., isolated from a wetland YonghuCo on Tibetan Plateau.</title>
        <authorList>
            <person name="Phurbu D."/>
            <person name="Lu H."/>
            <person name="Xing P."/>
        </authorList>
    </citation>
    <scope>NUCLEOTIDE SEQUENCE [LARGE SCALE GENOMIC DNA]</scope>
    <source>
        <strain evidence="2 3">DJC</strain>
    </source>
</reference>
<organism evidence="2 3">
    <name type="scientific">Pseudotabrizicola alkalilacus</name>
    <dbReference type="NCBI Taxonomy" id="2305252"/>
    <lineage>
        <taxon>Bacteria</taxon>
        <taxon>Pseudomonadati</taxon>
        <taxon>Pseudomonadota</taxon>
        <taxon>Alphaproteobacteria</taxon>
        <taxon>Rhodobacterales</taxon>
        <taxon>Paracoccaceae</taxon>
        <taxon>Pseudotabrizicola</taxon>
    </lineage>
</organism>
<accession>A0A411Z3U8</accession>